<evidence type="ECO:0000259" key="4">
    <source>
        <dbReference type="PROSITE" id="PS50893"/>
    </source>
</evidence>
<dbReference type="PROSITE" id="PS50893">
    <property type="entry name" value="ABC_TRANSPORTER_2"/>
    <property type="match status" value="2"/>
</dbReference>
<name>A0A813JHN5_POLGL</name>
<gene>
    <name evidence="5" type="ORF">PGLA2088_LOCUS22721</name>
</gene>
<organism evidence="5 6">
    <name type="scientific">Polarella glacialis</name>
    <name type="common">Dinoflagellate</name>
    <dbReference type="NCBI Taxonomy" id="89957"/>
    <lineage>
        <taxon>Eukaryota</taxon>
        <taxon>Sar</taxon>
        <taxon>Alveolata</taxon>
        <taxon>Dinophyceae</taxon>
        <taxon>Suessiales</taxon>
        <taxon>Suessiaceae</taxon>
        <taxon>Polarella</taxon>
    </lineage>
</organism>
<protein>
    <recommendedName>
        <fullName evidence="4">ABC transporter domain-containing protein</fullName>
    </recommendedName>
</protein>
<feature type="compositionally biased region" description="Gly residues" evidence="3">
    <location>
        <begin position="638"/>
        <end position="654"/>
    </location>
</feature>
<dbReference type="GO" id="GO:0005524">
    <property type="term" value="F:ATP binding"/>
    <property type="evidence" value="ECO:0007669"/>
    <property type="project" value="UniProtKB-KW"/>
</dbReference>
<comment type="caution">
    <text evidence="5">The sequence shown here is derived from an EMBL/GenBank/DDBJ whole genome shotgun (WGS) entry which is preliminary data.</text>
</comment>
<dbReference type="Gene3D" id="3.40.50.300">
    <property type="entry name" value="P-loop containing nucleotide triphosphate hydrolases"/>
    <property type="match status" value="2"/>
</dbReference>
<dbReference type="InterPro" id="IPR027417">
    <property type="entry name" value="P-loop_NTPase"/>
</dbReference>
<evidence type="ECO:0000313" key="5">
    <source>
        <dbReference type="EMBL" id="CAE8681982.1"/>
    </source>
</evidence>
<feature type="domain" description="ABC transporter" evidence="4">
    <location>
        <begin position="269"/>
        <end position="504"/>
    </location>
</feature>
<dbReference type="EMBL" id="CAJNNW010026016">
    <property type="protein sequence ID" value="CAE8681982.1"/>
    <property type="molecule type" value="Genomic_DNA"/>
</dbReference>
<evidence type="ECO:0000256" key="1">
    <source>
        <dbReference type="ARBA" id="ARBA00022741"/>
    </source>
</evidence>
<keyword evidence="1" id="KW-0547">Nucleotide-binding</keyword>
<evidence type="ECO:0000256" key="3">
    <source>
        <dbReference type="SAM" id="MobiDB-lite"/>
    </source>
</evidence>
<accession>A0A813JHN5</accession>
<dbReference type="SUPFAM" id="SSF52540">
    <property type="entry name" value="P-loop containing nucleoside triphosphate hydrolases"/>
    <property type="match status" value="2"/>
</dbReference>
<sequence length="722" mass="76448">MEAAQEGPALQVVDLAYCLVPGQPEVLRGICFELPRGARCTCVGPNGAGKSTLLELLSGQKMAPAGCVKVCGLDPFRGPGGKTALIAGGWRSGLGLASEKVDFMKVKELLALSGASSDATRLARLYQALQVEELLSKFYGILSDGQRRRVDLARKLHEPREVLLLDEATIDLDLLARKSLLDFLAEEAEERGCTVLNVTHVFDGLDTWTTHIMQLNAGGLVRCEQRPTLTGGLYATVSAWLQEACPNPMTFAAPPAMCTSQLPASGPAVAVKGLTFAYSPEERPAVQFDQLEIPHGCRCVLVGLNGCGKSSFLSIVAGRRLVADGEVRVLGKRAFHDHQQLDADVVILSSEWKRQIAELSAGKNLSFRELAQTAMGQPVEPALATRMIRLIQMLGVDPTKPLGSLSDGMMRRVQIALKLLRPAKVLLVDEVTADLDVLARKALLTFLKEDSDAGTTVIYCTHIMDGLEGWATHLLRMRPYGLPGQLSVVDQALPSGSQSENSSSDSSYADSPLFQHVREMLLEDKQAVDDLLVLQRGKVRGGGGSAKVAVSRAGEAELPHGWESRAAAHGGAFGNYAWKPENDSEDTWAFSSVAPPPPNMPQPAVKGIAPAEGFPAIYPTGTGVSQGNAGELTSSSSGGYGGLPASGVGTGSSGVSGKTSELFPGSGGYSPGLPDTGVSMVSGPSRHADDNCPFEYGQRSNQMSEQELIAAGIIQPEGPRAS</sequence>
<feature type="domain" description="ABC transporter" evidence="4">
    <location>
        <begin position="10"/>
        <end position="242"/>
    </location>
</feature>
<dbReference type="PANTHER" id="PTHR43158">
    <property type="entry name" value="SKFA PEPTIDE EXPORT ATP-BINDING PROTEIN SKFE"/>
    <property type="match status" value="1"/>
</dbReference>
<dbReference type="AlphaFoldDB" id="A0A813JHN5"/>
<proteinExistence type="predicted"/>
<feature type="region of interest" description="Disordered" evidence="3">
    <location>
        <begin position="627"/>
        <end position="697"/>
    </location>
</feature>
<dbReference type="PANTHER" id="PTHR43158:SF2">
    <property type="entry name" value="SKFA PEPTIDE EXPORT ATP-BINDING PROTEIN SKFE"/>
    <property type="match status" value="1"/>
</dbReference>
<dbReference type="SMART" id="SM00382">
    <property type="entry name" value="AAA"/>
    <property type="match status" value="2"/>
</dbReference>
<evidence type="ECO:0000313" key="6">
    <source>
        <dbReference type="Proteomes" id="UP000626109"/>
    </source>
</evidence>
<dbReference type="GO" id="GO:0016887">
    <property type="term" value="F:ATP hydrolysis activity"/>
    <property type="evidence" value="ECO:0007669"/>
    <property type="project" value="InterPro"/>
</dbReference>
<dbReference type="Proteomes" id="UP000626109">
    <property type="component" value="Unassembled WGS sequence"/>
</dbReference>
<keyword evidence="2" id="KW-0067">ATP-binding</keyword>
<dbReference type="Pfam" id="PF00005">
    <property type="entry name" value="ABC_tran"/>
    <property type="match status" value="2"/>
</dbReference>
<reference evidence="5" key="1">
    <citation type="submission" date="2021-02" db="EMBL/GenBank/DDBJ databases">
        <authorList>
            <person name="Dougan E. K."/>
            <person name="Rhodes N."/>
            <person name="Thang M."/>
            <person name="Chan C."/>
        </authorList>
    </citation>
    <scope>NUCLEOTIDE SEQUENCE</scope>
</reference>
<dbReference type="InterPro" id="IPR003593">
    <property type="entry name" value="AAA+_ATPase"/>
</dbReference>
<evidence type="ECO:0000256" key="2">
    <source>
        <dbReference type="ARBA" id="ARBA00022840"/>
    </source>
</evidence>
<dbReference type="InterPro" id="IPR003439">
    <property type="entry name" value="ABC_transporter-like_ATP-bd"/>
</dbReference>